<name>A0ABQ0VLA3_9BACI</name>
<dbReference type="Proteomes" id="UP000321547">
    <property type="component" value="Unassembled WGS sequence"/>
</dbReference>
<protein>
    <submittedName>
        <fullName evidence="1">Uncharacterized protein</fullName>
    </submittedName>
</protein>
<gene>
    <name evidence="1" type="ORF">HHA03_14610</name>
</gene>
<reference evidence="1 2" key="1">
    <citation type="submission" date="2019-07" db="EMBL/GenBank/DDBJ databases">
        <title>Whole genome shotgun sequence of Halolactibacillus halophilus NBRC 100868.</title>
        <authorList>
            <person name="Hosoyama A."/>
            <person name="Uohara A."/>
            <person name="Ohji S."/>
            <person name="Ichikawa N."/>
        </authorList>
    </citation>
    <scope>NUCLEOTIDE SEQUENCE [LARGE SCALE GENOMIC DNA]</scope>
    <source>
        <strain evidence="1 2">NBRC 100868</strain>
    </source>
</reference>
<sequence length="168" mass="19717">MEDSYLNQCKRGRIKSYLNISRKIQQAEQRIKWIDKEFYNQSFVGVTCEFAGDLVYKGFNVEKSIVNHIGDIESFEKKITMLKTKKKYIQSFMESLSDSERMAIINMVISDKPLTEIETTVYQEILEIDEAVNFMQGIEPDKTTDKLENNNINLENDFLEIFNMLEVE</sequence>
<dbReference type="EMBL" id="BJWI01000020">
    <property type="protein sequence ID" value="GEM01929.1"/>
    <property type="molecule type" value="Genomic_DNA"/>
</dbReference>
<proteinExistence type="predicted"/>
<organism evidence="1 2">
    <name type="scientific">Halolactibacillus halophilus</name>
    <dbReference type="NCBI Taxonomy" id="306540"/>
    <lineage>
        <taxon>Bacteria</taxon>
        <taxon>Bacillati</taxon>
        <taxon>Bacillota</taxon>
        <taxon>Bacilli</taxon>
        <taxon>Bacillales</taxon>
        <taxon>Bacillaceae</taxon>
        <taxon>Halolactibacillus</taxon>
    </lineage>
</organism>
<dbReference type="RefSeq" id="WP_089832021.1">
    <property type="nucleotide sequence ID" value="NZ_BJWI01000020.1"/>
</dbReference>
<evidence type="ECO:0000313" key="2">
    <source>
        <dbReference type="Proteomes" id="UP000321547"/>
    </source>
</evidence>
<keyword evidence="2" id="KW-1185">Reference proteome</keyword>
<evidence type="ECO:0000313" key="1">
    <source>
        <dbReference type="EMBL" id="GEM01929.1"/>
    </source>
</evidence>
<accession>A0ABQ0VLA3</accession>
<comment type="caution">
    <text evidence="1">The sequence shown here is derived from an EMBL/GenBank/DDBJ whole genome shotgun (WGS) entry which is preliminary data.</text>
</comment>